<dbReference type="GO" id="GO:0022857">
    <property type="term" value="F:transmembrane transporter activity"/>
    <property type="evidence" value="ECO:0007669"/>
    <property type="project" value="UniProtKB-UniRule"/>
</dbReference>
<gene>
    <name evidence="12" type="primary">yidY</name>
    <name evidence="10" type="synonym">mdtL</name>
    <name evidence="12" type="ordered locus">SBG_3399</name>
</gene>
<evidence type="ECO:0000256" key="10">
    <source>
        <dbReference type="HAMAP-Rule" id="MF_01530"/>
    </source>
</evidence>
<dbReference type="GO" id="GO:0005886">
    <property type="term" value="C:plasma membrane"/>
    <property type="evidence" value="ECO:0007669"/>
    <property type="project" value="UniProtKB-SubCell"/>
</dbReference>
<evidence type="ECO:0000313" key="12">
    <source>
        <dbReference type="EMBL" id="CCC32447.1"/>
    </source>
</evidence>
<feature type="transmembrane region" description="Helical" evidence="10">
    <location>
        <begin position="70"/>
        <end position="89"/>
    </location>
</feature>
<evidence type="ECO:0000256" key="8">
    <source>
        <dbReference type="ARBA" id="ARBA00022989"/>
    </source>
</evidence>
<dbReference type="EMBL" id="FR877557">
    <property type="protein sequence ID" value="CCC32447.1"/>
    <property type="molecule type" value="Genomic_DNA"/>
</dbReference>
<feature type="transmembrane region" description="Helical" evidence="10">
    <location>
        <begin position="351"/>
        <end position="375"/>
    </location>
</feature>
<feature type="transmembrane region" description="Helical" evidence="10">
    <location>
        <begin position="95"/>
        <end position="116"/>
    </location>
</feature>
<evidence type="ECO:0000256" key="5">
    <source>
        <dbReference type="ARBA" id="ARBA00022475"/>
    </source>
</evidence>
<evidence type="ECO:0000256" key="9">
    <source>
        <dbReference type="ARBA" id="ARBA00023136"/>
    </source>
</evidence>
<reference evidence="12 13" key="1">
    <citation type="journal article" date="2011" name="PLoS Pathog.">
        <title>Salmonella bongori provides insights into the evolution of the Salmonellae.</title>
        <authorList>
            <person name="Fookes M."/>
            <person name="Schroeder G.N."/>
            <person name="Langridge G.C."/>
            <person name="Blondel C.J."/>
            <person name="Mammina C."/>
            <person name="Connor T.R."/>
            <person name="Seth-Smith H."/>
            <person name="Vernikos G.S."/>
            <person name="Robinson K.S."/>
            <person name="Sanders M."/>
            <person name="Petty N.K."/>
            <person name="Kingsley R.A."/>
            <person name="Baumler A.J."/>
            <person name="Nuccio S.P."/>
            <person name="Contreras I."/>
            <person name="Santiviago C.A."/>
            <person name="Maskell D."/>
            <person name="Barrow P."/>
            <person name="Humphrey T."/>
            <person name="Nastasi A."/>
            <person name="Roberts M."/>
            <person name="Frankel G."/>
            <person name="Parkhill J."/>
            <person name="Dougan G."/>
            <person name="Thomson N.R."/>
        </authorList>
    </citation>
    <scope>NUCLEOTIDE SEQUENCE [LARGE SCALE GENOMIC DNA]</scope>
    <source>
        <strain evidence="13">ATCC 43975 / DSM 13772 / NCTC 12419</strain>
    </source>
</reference>
<feature type="transmembrane region" description="Helical" evidence="10">
    <location>
        <begin position="158"/>
        <end position="178"/>
    </location>
</feature>
<organism evidence="12 13">
    <name type="scientific">Salmonella bongori (strain ATCC 43975 / DSM 13772 / NCTC 12419)</name>
    <dbReference type="NCBI Taxonomy" id="218493"/>
    <lineage>
        <taxon>Bacteria</taxon>
        <taxon>Pseudomonadati</taxon>
        <taxon>Pseudomonadota</taxon>
        <taxon>Gammaproteobacteria</taxon>
        <taxon>Enterobacterales</taxon>
        <taxon>Enterobacteriaceae</taxon>
        <taxon>Salmonella</taxon>
    </lineage>
</organism>
<feature type="transmembrane region" description="Helical" evidence="10">
    <location>
        <begin position="128"/>
        <end position="152"/>
    </location>
</feature>
<accession>A0A0K0HFS0</accession>
<dbReference type="SUPFAM" id="SSF103473">
    <property type="entry name" value="MFS general substrate transporter"/>
    <property type="match status" value="1"/>
</dbReference>
<dbReference type="PANTHER" id="PTHR42718:SF9">
    <property type="entry name" value="MAJOR FACILITATOR SUPERFAMILY MULTIDRUG TRANSPORTER MFSC"/>
    <property type="match status" value="1"/>
</dbReference>
<dbReference type="KEGG" id="sbg:SBG_3399"/>
<feature type="transmembrane region" description="Helical" evidence="10">
    <location>
        <begin position="199"/>
        <end position="222"/>
    </location>
</feature>
<sequence>MIRFLICSFALVLLYPAGIDMYLVGLPRIAADLNASEAQLHIAFSVYLAGMATAMLFAGKVADRSGRKPIAIIGAIIYILASLLCASAESGTPFLVGRFIQGVGAGCCYTVAFAILRDTLDDRRRAKVLSLLNGITCIVPVLAPVIGHLIMLQYPWQSLFYTMIGMAVAVCLLSVFVLRESRPAAPSPSANPAENTESLLNRFFLSRLAITTLSVSVILTFVNTSPVLLMEVMGFNRGEYATIMAMTAGVSMAVSFSTPFALSLFKPRTLMLASQGVFLAAGGVLTLGTTHTVTLIGITLVCAGFSVGFGVAMSQALGPFALRAGVASSALGIAQVCGSSLWIWLAAILGIHALNMLIGILIACSIVSLLLILYITPDRSVSGHEEIYHQSRS</sequence>
<evidence type="ECO:0000256" key="2">
    <source>
        <dbReference type="ARBA" id="ARBA00009818"/>
    </source>
</evidence>
<keyword evidence="4 10" id="KW-0813">Transport</keyword>
<feature type="transmembrane region" description="Helical" evidence="10">
    <location>
        <begin position="242"/>
        <end position="262"/>
    </location>
</feature>
<dbReference type="Gene3D" id="1.20.1720.10">
    <property type="entry name" value="Multidrug resistance protein D"/>
    <property type="match status" value="1"/>
</dbReference>
<dbReference type="HAMAP" id="MF_01530">
    <property type="entry name" value="MFS_MdtL"/>
    <property type="match status" value="1"/>
</dbReference>
<dbReference type="InterPro" id="IPR020846">
    <property type="entry name" value="MFS_dom"/>
</dbReference>
<keyword evidence="7 10" id="KW-0812">Transmembrane</keyword>
<comment type="caution">
    <text evidence="10">Lacks conserved residue(s) required for the propagation of feature annotation.</text>
</comment>
<feature type="transmembrane region" description="Helical" evidence="10">
    <location>
        <begin position="40"/>
        <end position="58"/>
    </location>
</feature>
<dbReference type="NCBIfam" id="NF007782">
    <property type="entry name" value="PRK10473.1"/>
    <property type="match status" value="1"/>
</dbReference>
<dbReference type="eggNOG" id="COG2814">
    <property type="taxonomic scope" value="Bacteria"/>
</dbReference>
<evidence type="ECO:0000256" key="7">
    <source>
        <dbReference type="ARBA" id="ARBA00022692"/>
    </source>
</evidence>
<dbReference type="GeneID" id="44982433"/>
<dbReference type="Pfam" id="PF07690">
    <property type="entry name" value="MFS_1"/>
    <property type="match status" value="1"/>
</dbReference>
<evidence type="ECO:0000259" key="11">
    <source>
        <dbReference type="PROSITE" id="PS50850"/>
    </source>
</evidence>
<keyword evidence="9 10" id="KW-0472">Membrane</keyword>
<proteinExistence type="inferred from homology"/>
<dbReference type="RefSeq" id="WP_000617808.1">
    <property type="nucleotide sequence ID" value="NC_015761.1"/>
</dbReference>
<feature type="transmembrane region" description="Helical" evidence="10">
    <location>
        <begin position="324"/>
        <end position="345"/>
    </location>
</feature>
<comment type="similarity">
    <text evidence="2 10">Belongs to the major facilitator superfamily. DHA1 family. MdtL (TC 2.A.1.2.22) subfamily.</text>
</comment>
<evidence type="ECO:0000256" key="1">
    <source>
        <dbReference type="ARBA" id="ARBA00004429"/>
    </source>
</evidence>
<comment type="subcellular location">
    <subcellularLocation>
        <location evidence="1 10">Cell inner membrane</location>
        <topology evidence="1 10">Multi-pass membrane protein</topology>
    </subcellularLocation>
</comment>
<keyword evidence="6 10" id="KW-0997">Cell inner membrane</keyword>
<evidence type="ECO:0000256" key="6">
    <source>
        <dbReference type="ARBA" id="ARBA00022519"/>
    </source>
</evidence>
<dbReference type="Proteomes" id="UP000000289">
    <property type="component" value="Chromosome"/>
</dbReference>
<dbReference type="InterPro" id="IPR036259">
    <property type="entry name" value="MFS_trans_sf"/>
</dbReference>
<protein>
    <recommendedName>
        <fullName evidence="3 10">Multidrug resistance protein MdtL</fullName>
    </recommendedName>
</protein>
<keyword evidence="5 10" id="KW-1003">Cell membrane</keyword>
<dbReference type="CDD" id="cd17320">
    <property type="entry name" value="MFS_MdfA_MDR_like"/>
    <property type="match status" value="1"/>
</dbReference>
<name>A0A0K0HFS0_SALBC</name>
<dbReference type="PROSITE" id="PS50850">
    <property type="entry name" value="MFS"/>
    <property type="match status" value="1"/>
</dbReference>
<dbReference type="AlphaFoldDB" id="A0A0K0HFS0"/>
<evidence type="ECO:0000256" key="3">
    <source>
        <dbReference type="ARBA" id="ARBA00018468"/>
    </source>
</evidence>
<evidence type="ECO:0000313" key="13">
    <source>
        <dbReference type="Proteomes" id="UP000000289"/>
    </source>
</evidence>
<dbReference type="PANTHER" id="PTHR42718">
    <property type="entry name" value="MAJOR FACILITATOR SUPERFAMILY MULTIDRUG TRANSPORTER MFSC"/>
    <property type="match status" value="1"/>
</dbReference>
<dbReference type="InterPro" id="IPR011701">
    <property type="entry name" value="MFS"/>
</dbReference>
<dbReference type="FunFam" id="1.20.1720.10:FF:000003">
    <property type="entry name" value="Multidrug resistance protein MdtL"/>
    <property type="match status" value="1"/>
</dbReference>
<feature type="domain" description="Major facilitator superfamily (MFS) profile" evidence="11">
    <location>
        <begin position="1"/>
        <end position="380"/>
    </location>
</feature>
<dbReference type="InterPro" id="IPR023697">
    <property type="entry name" value="Multidrug-R_MdtL"/>
</dbReference>
<keyword evidence="8 10" id="KW-1133">Transmembrane helix</keyword>
<feature type="transmembrane region" description="Helical" evidence="10">
    <location>
        <begin position="293"/>
        <end position="312"/>
    </location>
</feature>
<evidence type="ECO:0000256" key="4">
    <source>
        <dbReference type="ARBA" id="ARBA00022448"/>
    </source>
</evidence>